<sequence length="85" mass="9484">MESAVAFAWNEPDAFCQRGDRREVRKIVHGVMIEVQVYGDELEVFRAAFPKTGAGVVKNVGGGQVKSMDLDRSALEEEGWTRAQR</sequence>
<dbReference type="AlphaFoldDB" id="A0A1G6GEB8"/>
<dbReference type="STRING" id="1577474.GA0111570_102130"/>
<accession>A0A1G6GEB8</accession>
<dbReference type="RefSeq" id="WP_092606270.1">
    <property type="nucleotide sequence ID" value="NZ_FMYF01000002.1"/>
</dbReference>
<organism evidence="1 2">
    <name type="scientific">Raineyella antarctica</name>
    <dbReference type="NCBI Taxonomy" id="1577474"/>
    <lineage>
        <taxon>Bacteria</taxon>
        <taxon>Bacillati</taxon>
        <taxon>Actinomycetota</taxon>
        <taxon>Actinomycetes</taxon>
        <taxon>Propionibacteriales</taxon>
        <taxon>Propionibacteriaceae</taxon>
        <taxon>Raineyella</taxon>
    </lineage>
</organism>
<keyword evidence="2" id="KW-1185">Reference proteome</keyword>
<evidence type="ECO:0000313" key="1">
    <source>
        <dbReference type="EMBL" id="SDB80341.1"/>
    </source>
</evidence>
<proteinExistence type="predicted"/>
<dbReference type="EMBL" id="FMYF01000002">
    <property type="protein sequence ID" value="SDB80341.1"/>
    <property type="molecule type" value="Genomic_DNA"/>
</dbReference>
<reference evidence="1 2" key="1">
    <citation type="submission" date="2016-06" db="EMBL/GenBank/DDBJ databases">
        <authorList>
            <person name="Olsen C.W."/>
            <person name="Carey S."/>
            <person name="Hinshaw L."/>
            <person name="Karasin A.I."/>
        </authorList>
    </citation>
    <scope>NUCLEOTIDE SEQUENCE [LARGE SCALE GENOMIC DNA]</scope>
    <source>
        <strain evidence="1 2">LZ-22</strain>
    </source>
</reference>
<gene>
    <name evidence="1" type="ORF">GA0111570_102130</name>
</gene>
<protein>
    <submittedName>
        <fullName evidence="1">Uncharacterized protein</fullName>
    </submittedName>
</protein>
<name>A0A1G6GEB8_9ACTN</name>
<evidence type="ECO:0000313" key="2">
    <source>
        <dbReference type="Proteomes" id="UP000199086"/>
    </source>
</evidence>
<dbReference type="Proteomes" id="UP000199086">
    <property type="component" value="Unassembled WGS sequence"/>
</dbReference>